<feature type="disulfide bond" evidence="15">
    <location>
        <begin position="815"/>
        <end position="824"/>
    </location>
</feature>
<evidence type="ECO:0000256" key="13">
    <source>
        <dbReference type="ARBA" id="ARBA00023292"/>
    </source>
</evidence>
<dbReference type="InterPro" id="IPR056863">
    <property type="entry name" value="LMN_ATRN_NET-like_EGF"/>
</dbReference>
<keyword evidence="10 15" id="KW-1015">Disulfide bond</keyword>
<evidence type="ECO:0000313" key="22">
    <source>
        <dbReference type="Proteomes" id="UP000710432"/>
    </source>
</evidence>
<dbReference type="SMART" id="SM00136">
    <property type="entry name" value="LamNT"/>
    <property type="match status" value="1"/>
</dbReference>
<evidence type="ECO:0000256" key="3">
    <source>
        <dbReference type="ARBA" id="ARBA00022475"/>
    </source>
</evidence>
<evidence type="ECO:0000256" key="8">
    <source>
        <dbReference type="ARBA" id="ARBA00022902"/>
    </source>
</evidence>
<evidence type="ECO:0000256" key="14">
    <source>
        <dbReference type="ARBA" id="ARBA00055052"/>
    </source>
</evidence>
<evidence type="ECO:0000259" key="20">
    <source>
        <dbReference type="PROSITE" id="PS51117"/>
    </source>
</evidence>
<name>A0A8J6KNP0_MICOH</name>
<evidence type="ECO:0000256" key="4">
    <source>
        <dbReference type="ARBA" id="ARBA00022622"/>
    </source>
</evidence>
<reference evidence="21" key="1">
    <citation type="submission" date="2020-03" db="EMBL/GenBank/DDBJ databases">
        <title>Studies in the Genomics of Life Span.</title>
        <authorList>
            <person name="Glass D."/>
        </authorList>
    </citation>
    <scope>NUCLEOTIDE SEQUENCE</scope>
    <source>
        <strain evidence="21">LTLLF</strain>
        <tissue evidence="21">Muscle</tissue>
    </source>
</reference>
<dbReference type="InterPro" id="IPR008211">
    <property type="entry name" value="Laminin_N"/>
</dbReference>
<dbReference type="InterPro" id="IPR050440">
    <property type="entry name" value="Laminin/Netrin_ECM"/>
</dbReference>
<keyword evidence="7" id="KW-0221">Differentiation</keyword>
<evidence type="ECO:0000256" key="10">
    <source>
        <dbReference type="ARBA" id="ARBA00023157"/>
    </source>
</evidence>
<dbReference type="PROSITE" id="PS01186">
    <property type="entry name" value="EGF_2"/>
    <property type="match status" value="1"/>
</dbReference>
<comment type="caution">
    <text evidence="21">The sequence shown here is derived from an EMBL/GenBank/DDBJ whole genome shotgun (WGS) entry which is preliminary data.</text>
</comment>
<evidence type="ECO:0000259" key="18">
    <source>
        <dbReference type="PROSITE" id="PS50026"/>
    </source>
</evidence>
<dbReference type="FunFam" id="2.10.25.10:FF:000180">
    <property type="entry name" value="Netrin G2"/>
    <property type="match status" value="1"/>
</dbReference>
<keyword evidence="4" id="KW-0336">GPI-anchor</keyword>
<dbReference type="Proteomes" id="UP000710432">
    <property type="component" value="Unassembled WGS sequence"/>
</dbReference>
<feature type="disulfide bond" evidence="16">
    <location>
        <begin position="767"/>
        <end position="776"/>
    </location>
</feature>
<dbReference type="FunFam" id="2.60.120.260:FF:000005">
    <property type="entry name" value="Netrin G1"/>
    <property type="match status" value="1"/>
</dbReference>
<feature type="compositionally biased region" description="Pro residues" evidence="17">
    <location>
        <begin position="26"/>
        <end position="35"/>
    </location>
</feature>
<comment type="subcellular location">
    <subcellularLocation>
        <location evidence="1">Cell membrane</location>
        <topology evidence="1">Lipid-anchor</topology>
        <topology evidence="1">GPI-anchor</topology>
        <orientation evidence="1">Extracellular side</orientation>
    </subcellularLocation>
</comment>
<dbReference type="PROSITE" id="PS00022">
    <property type="entry name" value="EGF_1"/>
    <property type="match status" value="1"/>
</dbReference>
<evidence type="ECO:0000256" key="1">
    <source>
        <dbReference type="ARBA" id="ARBA00004471"/>
    </source>
</evidence>
<dbReference type="GO" id="GO:2001222">
    <property type="term" value="P:regulation of neuron migration"/>
    <property type="evidence" value="ECO:0007669"/>
    <property type="project" value="UniProtKB-ARBA"/>
</dbReference>
<dbReference type="Pfam" id="PF00053">
    <property type="entry name" value="EGF_laminin"/>
    <property type="match status" value="2"/>
</dbReference>
<evidence type="ECO:0000259" key="19">
    <source>
        <dbReference type="PROSITE" id="PS50027"/>
    </source>
</evidence>
<evidence type="ECO:0000313" key="21">
    <source>
        <dbReference type="EMBL" id="KAH0505255.1"/>
    </source>
</evidence>
<dbReference type="GO" id="GO:0007409">
    <property type="term" value="P:axonogenesis"/>
    <property type="evidence" value="ECO:0007669"/>
    <property type="project" value="TreeGrafter"/>
</dbReference>
<gene>
    <name evidence="21" type="ORF">LTLLF_178005</name>
</gene>
<dbReference type="GO" id="GO:0048787">
    <property type="term" value="C:presynaptic active zone membrane"/>
    <property type="evidence" value="ECO:0007669"/>
    <property type="project" value="UniProtKB-ARBA"/>
</dbReference>
<dbReference type="GO" id="GO:0098552">
    <property type="term" value="C:side of membrane"/>
    <property type="evidence" value="ECO:0007669"/>
    <property type="project" value="UniProtKB-KW"/>
</dbReference>
<dbReference type="SMART" id="SM00180">
    <property type="entry name" value="EGF_Lam"/>
    <property type="match status" value="3"/>
</dbReference>
<keyword evidence="13 16" id="KW-0424">Laminin EGF-like domain</keyword>
<feature type="region of interest" description="Disordered" evidence="17">
    <location>
        <begin position="586"/>
        <end position="642"/>
    </location>
</feature>
<evidence type="ECO:0000256" key="15">
    <source>
        <dbReference type="PROSITE-ProRule" id="PRU00076"/>
    </source>
</evidence>
<evidence type="ECO:0000256" key="6">
    <source>
        <dbReference type="ARBA" id="ARBA00022737"/>
    </source>
</evidence>
<dbReference type="GO" id="GO:0009888">
    <property type="term" value="P:tissue development"/>
    <property type="evidence" value="ECO:0007669"/>
    <property type="project" value="TreeGrafter"/>
</dbReference>
<feature type="region of interest" description="Disordered" evidence="17">
    <location>
        <begin position="1"/>
        <end position="80"/>
    </location>
</feature>
<evidence type="ECO:0000256" key="5">
    <source>
        <dbReference type="ARBA" id="ARBA00022729"/>
    </source>
</evidence>
<dbReference type="GO" id="GO:0098685">
    <property type="term" value="C:Schaffer collateral - CA1 synapse"/>
    <property type="evidence" value="ECO:0007669"/>
    <property type="project" value="UniProtKB-ARBA"/>
</dbReference>
<dbReference type="GO" id="GO:0009887">
    <property type="term" value="P:animal organ morphogenesis"/>
    <property type="evidence" value="ECO:0007669"/>
    <property type="project" value="TreeGrafter"/>
</dbReference>
<dbReference type="InterPro" id="IPR002049">
    <property type="entry name" value="LE_dom"/>
</dbReference>
<keyword evidence="11" id="KW-0325">Glycoprotein</keyword>
<feature type="domain" description="EGF-like" evidence="18">
    <location>
        <begin position="790"/>
        <end position="825"/>
    </location>
</feature>
<dbReference type="SUPFAM" id="SSF57196">
    <property type="entry name" value="EGF/Laminin"/>
    <property type="match status" value="4"/>
</dbReference>
<dbReference type="PROSITE" id="PS01248">
    <property type="entry name" value="EGF_LAM_1"/>
    <property type="match status" value="2"/>
</dbReference>
<evidence type="ECO:0000256" key="9">
    <source>
        <dbReference type="ARBA" id="ARBA00023136"/>
    </source>
</evidence>
<dbReference type="Pfam" id="PF00055">
    <property type="entry name" value="Laminin_N"/>
    <property type="match status" value="1"/>
</dbReference>
<keyword evidence="6" id="KW-0677">Repeat</keyword>
<dbReference type="PANTHER" id="PTHR10574:SF27">
    <property type="entry name" value="NETRIN-G2"/>
    <property type="match status" value="1"/>
</dbReference>
<evidence type="ECO:0000256" key="11">
    <source>
        <dbReference type="ARBA" id="ARBA00023180"/>
    </source>
</evidence>
<evidence type="ECO:0000256" key="7">
    <source>
        <dbReference type="ARBA" id="ARBA00022782"/>
    </source>
</evidence>
<dbReference type="EMBL" id="JAATJU010024600">
    <property type="protein sequence ID" value="KAH0505255.1"/>
    <property type="molecule type" value="Genomic_DNA"/>
</dbReference>
<dbReference type="FunFam" id="2.10.25.10:FF:000689">
    <property type="entry name" value="Netrin G2"/>
    <property type="match status" value="1"/>
</dbReference>
<dbReference type="SMART" id="SM00181">
    <property type="entry name" value="EGF"/>
    <property type="match status" value="3"/>
</dbReference>
<dbReference type="AlphaFoldDB" id="A0A8J6KNP0"/>
<keyword evidence="3" id="KW-1003">Cell membrane</keyword>
<dbReference type="PANTHER" id="PTHR10574">
    <property type="entry name" value="NETRIN/LAMININ-RELATED"/>
    <property type="match status" value="1"/>
</dbReference>
<dbReference type="GO" id="GO:0150011">
    <property type="term" value="P:regulation of neuron projection arborization"/>
    <property type="evidence" value="ECO:0007669"/>
    <property type="project" value="UniProtKB-ARBA"/>
</dbReference>
<sequence>MCRQRPPTAGSLRRPPARDTLATGPPGRPCKPRPSPGRAEALPRSIAGGGEAPRHLAGAAPGGCSGAWTSSGKAHPGRGLSGARVRVLPWLPRGPQKFSLVSSDLPLGSGGDAGGALDPLPWPASPGRLRAGPPLAPGLPSPDLTAATAAAARGRSPRLLALRPGRPPSARQRVAVSDLSGLAPGSCSEPGAPLGPTQSDCAAMLHLLALFLHCLPMASGDYDICKSWVTTDEGPSWEFYACQPKVMRLKDYVKVKVEPSGITCGDPPERFCSHENPYLCSNECDASNPDLAHPPRLMFDREDEGLATYWQSVTWSRYPSPLEANITLSWNKSVELTDDVVMTFEYGRPTVMVLEKSLDNGRTWQPYQFYAEDCMEAFGMSARRARDMSPSSAHRVLCTEEYSRWAGSKKEKHVRFEVRDRFAIFAGPDLRNMDNLYTRLESAKGLKEFFTFTDLRMRLLRPALGGTYVQRENLYKYFYAISNIEVIGSQKPSEIFPKQKNNTFPGERKEDATGCPKGLEAITLALAGILGDNPCANRCKCNLHANLCTVREGSLQCECEHNTTGPDCGKCKKNFRAAAGSAFGSTSRSIKDSVSKAPMATEATKRGPITSVPSTSTIQVPEAPRIPQPTGQTKPPTVAPLGDSSLWPQVFTSAQAVPSSAAVPSQVKGSTLFQLKPRSPQVIPIEEFQDCECYGHSNRCSYIDFLNVVTCVSCKHNTRGQHCQHCRLGYYRNGSAELDDENVCIECNCNQIGSVHDRCNETGFCECREGAVGPKCDDCLPTHYWRQGCYPNVCDDDQLLCQNGGTCLQNQRCTCPRGYTGVRCEQPRCDLADDGGPDCDRVPGTAPRPDTLLGCLLLLGLAARLGC</sequence>
<accession>A0A8J6KNP0</accession>
<comment type="caution">
    <text evidence="15">Lacks conserved residue(s) required for the propagation of feature annotation.</text>
</comment>
<keyword evidence="2" id="KW-0217">Developmental protein</keyword>
<keyword evidence="8" id="KW-0524">Neurogenesis</keyword>
<dbReference type="PROSITE" id="PS51117">
    <property type="entry name" value="LAMININ_NTER"/>
    <property type="match status" value="1"/>
</dbReference>
<feature type="domain" description="Laminin EGF-like" evidence="19">
    <location>
        <begin position="747"/>
        <end position="791"/>
    </location>
</feature>
<keyword evidence="15" id="KW-0245">EGF-like domain</keyword>
<evidence type="ECO:0000256" key="17">
    <source>
        <dbReference type="SAM" id="MobiDB-lite"/>
    </source>
</evidence>
<organism evidence="21 22">
    <name type="scientific">Microtus ochrogaster</name>
    <name type="common">Prairie vole</name>
    <dbReference type="NCBI Taxonomy" id="79684"/>
    <lineage>
        <taxon>Eukaryota</taxon>
        <taxon>Metazoa</taxon>
        <taxon>Chordata</taxon>
        <taxon>Craniata</taxon>
        <taxon>Vertebrata</taxon>
        <taxon>Euteleostomi</taxon>
        <taxon>Mammalia</taxon>
        <taxon>Eutheria</taxon>
        <taxon>Euarchontoglires</taxon>
        <taxon>Glires</taxon>
        <taxon>Rodentia</taxon>
        <taxon>Myomorpha</taxon>
        <taxon>Muroidea</taxon>
        <taxon>Cricetidae</taxon>
        <taxon>Arvicolinae</taxon>
        <taxon>Microtus</taxon>
    </lineage>
</organism>
<keyword evidence="12" id="KW-0449">Lipoprotein</keyword>
<dbReference type="InterPro" id="IPR000742">
    <property type="entry name" value="EGF"/>
</dbReference>
<feature type="domain" description="Laminin N-terminal" evidence="20">
    <location>
        <begin position="238"/>
        <end position="489"/>
    </location>
</feature>
<dbReference type="FunFam" id="2.10.25.10:FF:000112">
    <property type="entry name" value="Netrin G1"/>
    <property type="match status" value="1"/>
</dbReference>
<feature type="disulfide bond" evidence="16">
    <location>
        <begin position="747"/>
        <end position="759"/>
    </location>
</feature>
<evidence type="ECO:0000256" key="12">
    <source>
        <dbReference type="ARBA" id="ARBA00023288"/>
    </source>
</evidence>
<dbReference type="PROSITE" id="PS50026">
    <property type="entry name" value="EGF_3"/>
    <property type="match status" value="1"/>
</dbReference>
<dbReference type="FunFam" id="2.10.25.10:FF:001161">
    <property type="entry name" value="Netrin-G2"/>
    <property type="match status" value="1"/>
</dbReference>
<dbReference type="PROSITE" id="PS50027">
    <property type="entry name" value="EGF_LAM_2"/>
    <property type="match status" value="1"/>
</dbReference>
<evidence type="ECO:0000256" key="16">
    <source>
        <dbReference type="PROSITE-ProRule" id="PRU00460"/>
    </source>
</evidence>
<dbReference type="CDD" id="cd00054">
    <property type="entry name" value="EGF_CA"/>
    <property type="match status" value="1"/>
</dbReference>
<proteinExistence type="predicted"/>
<dbReference type="Pfam" id="PF24973">
    <property type="entry name" value="EGF_LMN_ATRN"/>
    <property type="match status" value="1"/>
</dbReference>
<keyword evidence="9" id="KW-0472">Membrane</keyword>
<dbReference type="CDD" id="cd00055">
    <property type="entry name" value="EGF_Lam"/>
    <property type="match status" value="3"/>
</dbReference>
<evidence type="ECO:0000256" key="2">
    <source>
        <dbReference type="ARBA" id="ARBA00022473"/>
    </source>
</evidence>
<comment type="function">
    <text evidence="14">Involved in controlling patterning and neuronal circuit formation at the laminar, cellular, subcellular and synaptic levels. Promotes neurite outgrowth of both axons and dendrites.</text>
</comment>
<protein>
    <submittedName>
        <fullName evidence="21">Netrin-G2</fullName>
    </submittedName>
</protein>
<dbReference type="Gene3D" id="2.10.25.10">
    <property type="entry name" value="Laminin"/>
    <property type="match status" value="5"/>
</dbReference>
<dbReference type="Gene3D" id="2.60.120.260">
    <property type="entry name" value="Galactose-binding domain-like"/>
    <property type="match status" value="1"/>
</dbReference>
<keyword evidence="5" id="KW-0732">Signal</keyword>